<sequence>MEEKIIAHMTAEALYDFTLYHTYSKFAGFLTNVLGLAVGFMGIILVVTGKSPAVSLVFYLLASAAFLCFTPVQLKLRAKKQVQLNPEFKGETEYTFDEEGITSLHDGKELSYSWGQMKKVVATPKTIGFYYEADRALIIPKMDFKDRFVPIMKLAVEHTVPGCVKVR</sequence>
<proteinExistence type="predicted"/>
<accession>A0ABS8DK80</accession>
<feature type="domain" description="YcxB-like C-terminal" evidence="2">
    <location>
        <begin position="96"/>
        <end position="144"/>
    </location>
</feature>
<organism evidence="3 4">
    <name type="scientific">Bariatricus massiliensis</name>
    <dbReference type="NCBI Taxonomy" id="1745713"/>
    <lineage>
        <taxon>Bacteria</taxon>
        <taxon>Bacillati</taxon>
        <taxon>Bacillota</taxon>
        <taxon>Clostridia</taxon>
        <taxon>Lachnospirales</taxon>
        <taxon>Lachnospiraceae</taxon>
        <taxon>Bariatricus</taxon>
    </lineage>
</organism>
<dbReference type="RefSeq" id="WP_066733023.1">
    <property type="nucleotide sequence ID" value="NZ_JAJCIQ010000014.1"/>
</dbReference>
<evidence type="ECO:0000313" key="4">
    <source>
        <dbReference type="Proteomes" id="UP001299546"/>
    </source>
</evidence>
<name>A0ABS8DK80_9FIRM</name>
<keyword evidence="1" id="KW-0812">Transmembrane</keyword>
<dbReference type="InterPro" id="IPR025588">
    <property type="entry name" value="YcxB-like_C"/>
</dbReference>
<feature type="transmembrane region" description="Helical" evidence="1">
    <location>
        <begin position="26"/>
        <end position="47"/>
    </location>
</feature>
<dbReference type="Proteomes" id="UP001299546">
    <property type="component" value="Unassembled WGS sequence"/>
</dbReference>
<comment type="caution">
    <text evidence="3">The sequence shown here is derived from an EMBL/GenBank/DDBJ whole genome shotgun (WGS) entry which is preliminary data.</text>
</comment>
<evidence type="ECO:0000259" key="2">
    <source>
        <dbReference type="Pfam" id="PF14317"/>
    </source>
</evidence>
<keyword evidence="1" id="KW-1133">Transmembrane helix</keyword>
<evidence type="ECO:0000313" key="3">
    <source>
        <dbReference type="EMBL" id="MCB7388780.1"/>
    </source>
</evidence>
<keyword evidence="4" id="KW-1185">Reference proteome</keyword>
<protein>
    <submittedName>
        <fullName evidence="3">YcxB family protein</fullName>
    </submittedName>
</protein>
<dbReference type="EMBL" id="JAJCIS010000014">
    <property type="protein sequence ID" value="MCB7388780.1"/>
    <property type="molecule type" value="Genomic_DNA"/>
</dbReference>
<keyword evidence="1" id="KW-0472">Membrane</keyword>
<dbReference type="Pfam" id="PF14317">
    <property type="entry name" value="YcxB"/>
    <property type="match status" value="1"/>
</dbReference>
<gene>
    <name evidence="3" type="ORF">LIZ65_15940</name>
</gene>
<reference evidence="3 4" key="1">
    <citation type="submission" date="2021-10" db="EMBL/GenBank/DDBJ databases">
        <title>Collection of gut derived symbiotic bacterial strains cultured from healthy donors.</title>
        <authorList>
            <person name="Lin H."/>
            <person name="Littmann E."/>
            <person name="Kohout C."/>
            <person name="Pamer E.G."/>
        </authorList>
    </citation>
    <scope>NUCLEOTIDE SEQUENCE [LARGE SCALE GENOMIC DNA]</scope>
    <source>
        <strain evidence="3 4">DFI.1.165</strain>
    </source>
</reference>
<evidence type="ECO:0000256" key="1">
    <source>
        <dbReference type="SAM" id="Phobius"/>
    </source>
</evidence>
<feature type="transmembrane region" description="Helical" evidence="1">
    <location>
        <begin position="53"/>
        <end position="72"/>
    </location>
</feature>